<keyword evidence="7" id="KW-0539">Nucleus</keyword>
<dbReference type="Pfam" id="PF20635">
    <property type="entry name" value="SMN_YG-box"/>
    <property type="match status" value="1"/>
</dbReference>
<dbReference type="Gene3D" id="2.30.30.140">
    <property type="match status" value="1"/>
</dbReference>
<proteinExistence type="inferred from homology"/>
<evidence type="ECO:0000256" key="3">
    <source>
        <dbReference type="ARBA" id="ARBA00005371"/>
    </source>
</evidence>
<dbReference type="InterPro" id="IPR047298">
    <property type="entry name" value="Tudor_SMN_eumet"/>
</dbReference>
<dbReference type="CDD" id="cd22851">
    <property type="entry name" value="SMN_N"/>
    <property type="match status" value="1"/>
</dbReference>
<evidence type="ECO:0000256" key="4">
    <source>
        <dbReference type="ARBA" id="ARBA00022490"/>
    </source>
</evidence>
<evidence type="ECO:0000313" key="11">
    <source>
        <dbReference type="EMBL" id="CEK64622.1"/>
    </source>
</evidence>
<evidence type="ECO:0000256" key="9">
    <source>
        <dbReference type="SAM" id="MobiDB-lite"/>
    </source>
</evidence>
<feature type="region of interest" description="Disordered" evidence="9">
    <location>
        <begin position="46"/>
        <end position="79"/>
    </location>
</feature>
<dbReference type="AlphaFoldDB" id="A0A0B6Z8C9"/>
<evidence type="ECO:0000256" key="7">
    <source>
        <dbReference type="ARBA" id="ARBA00023242"/>
    </source>
</evidence>
<dbReference type="CDD" id="cd22852">
    <property type="entry name" value="SMN_C"/>
    <property type="match status" value="1"/>
</dbReference>
<organism evidence="11">
    <name type="scientific">Arion vulgaris</name>
    <dbReference type="NCBI Taxonomy" id="1028688"/>
    <lineage>
        <taxon>Eukaryota</taxon>
        <taxon>Metazoa</taxon>
        <taxon>Spiralia</taxon>
        <taxon>Lophotrochozoa</taxon>
        <taxon>Mollusca</taxon>
        <taxon>Gastropoda</taxon>
        <taxon>Heterobranchia</taxon>
        <taxon>Euthyneura</taxon>
        <taxon>Panpulmonata</taxon>
        <taxon>Eupulmonata</taxon>
        <taxon>Stylommatophora</taxon>
        <taxon>Helicina</taxon>
        <taxon>Arionoidea</taxon>
        <taxon>Arionidae</taxon>
        <taxon>Arion</taxon>
    </lineage>
</organism>
<dbReference type="GO" id="GO:0006397">
    <property type="term" value="P:mRNA processing"/>
    <property type="evidence" value="ECO:0007669"/>
    <property type="project" value="UniProtKB-KW"/>
</dbReference>
<dbReference type="PANTHER" id="PTHR39267:SF1">
    <property type="entry name" value="SURVIVAL MOTOR NEURON PROTEIN"/>
    <property type="match status" value="1"/>
</dbReference>
<evidence type="ECO:0000259" key="10">
    <source>
        <dbReference type="PROSITE" id="PS50304"/>
    </source>
</evidence>
<dbReference type="GO" id="GO:0015030">
    <property type="term" value="C:Cajal body"/>
    <property type="evidence" value="ECO:0007669"/>
    <property type="project" value="UniProtKB-SubCell"/>
</dbReference>
<feature type="compositionally biased region" description="Basic residues" evidence="9">
    <location>
        <begin position="58"/>
        <end position="73"/>
    </location>
</feature>
<dbReference type="GO" id="GO:0003723">
    <property type="term" value="F:RNA binding"/>
    <property type="evidence" value="ECO:0007669"/>
    <property type="project" value="InterPro"/>
</dbReference>
<sequence length="301" mass="33131">MAAAEHGIVVYQRGEQDGESDAWDDTVLIKAYDSAVSAMKAKLAEQHPEFAPAQSSTKMKKKRTKSKSKKKKTGGTGKWKQGDLCKAIYSEDGEIYEACILSIDEDAETCTVQYVGYGNEEEHLLSNLLPLASEESSQDMKTDTVSDTGSLHQAPTLQDANSESHRSKKTSSSQHQNIHGRRRTKCPWNNYAPPPPFTQMPQRNFPSFQPSHFPGFHTACPSASAPHFPGYQAASPNPPPPPMFPCVPPPPPLFTDHAEENEALYSMLISWYMSGYHTGYYQGLKHSSARASAASCHGVPR</sequence>
<dbReference type="PANTHER" id="PTHR39267">
    <property type="entry name" value="SURVIVAL MOTOR NEURON-LIKE PROTEIN 1"/>
    <property type="match status" value="1"/>
</dbReference>
<dbReference type="GO" id="GO:0030018">
    <property type="term" value="C:Z disc"/>
    <property type="evidence" value="ECO:0007669"/>
    <property type="project" value="UniProtKB-SubCell"/>
</dbReference>
<accession>A0A0B6Z8C9</accession>
<evidence type="ECO:0000256" key="8">
    <source>
        <dbReference type="ARBA" id="ARBA00034695"/>
    </source>
</evidence>
<dbReference type="PROSITE" id="PS50304">
    <property type="entry name" value="TUDOR"/>
    <property type="match status" value="1"/>
</dbReference>
<dbReference type="InterPro" id="IPR047313">
    <property type="entry name" value="SMN_C"/>
</dbReference>
<evidence type="ECO:0000256" key="1">
    <source>
        <dbReference type="ARBA" id="ARBA00004216"/>
    </source>
</evidence>
<feature type="domain" description="Tudor" evidence="10">
    <location>
        <begin position="78"/>
        <end position="138"/>
    </location>
</feature>
<dbReference type="Pfam" id="PF06003">
    <property type="entry name" value="SMN_Tudor"/>
    <property type="match status" value="1"/>
</dbReference>
<evidence type="ECO:0000256" key="6">
    <source>
        <dbReference type="ARBA" id="ARBA00023187"/>
    </source>
</evidence>
<dbReference type="InterPro" id="IPR002999">
    <property type="entry name" value="Tudor"/>
</dbReference>
<dbReference type="InterPro" id="IPR049481">
    <property type="entry name" value="SMN_G2-BD"/>
</dbReference>
<dbReference type="SMART" id="SM00333">
    <property type="entry name" value="TUDOR"/>
    <property type="match status" value="1"/>
</dbReference>
<name>A0A0B6Z8C9_9EUPU</name>
<feature type="region of interest" description="Disordered" evidence="9">
    <location>
        <begin position="134"/>
        <end position="195"/>
    </location>
</feature>
<protein>
    <recommendedName>
        <fullName evidence="10">Tudor domain-containing protein</fullName>
    </recommendedName>
</protein>
<dbReference type="Gene3D" id="3.40.190.10">
    <property type="entry name" value="Periplasmic binding protein-like II"/>
    <property type="match status" value="1"/>
</dbReference>
<comment type="similarity">
    <text evidence="3">Belongs to the SMN family.</text>
</comment>
<evidence type="ECO:0000256" key="2">
    <source>
        <dbReference type="ARBA" id="ARBA00004408"/>
    </source>
</evidence>
<dbReference type="Pfam" id="PF20636">
    <property type="entry name" value="SMN_G2-BD"/>
    <property type="match status" value="1"/>
</dbReference>
<dbReference type="GO" id="GO:0008380">
    <property type="term" value="P:RNA splicing"/>
    <property type="evidence" value="ECO:0007669"/>
    <property type="project" value="UniProtKB-KW"/>
</dbReference>
<dbReference type="GO" id="GO:0097504">
    <property type="term" value="C:Gemini of Cajal bodies"/>
    <property type="evidence" value="ECO:0007669"/>
    <property type="project" value="UniProtKB-SubCell"/>
</dbReference>
<keyword evidence="5" id="KW-0507">mRNA processing</keyword>
<comment type="subcellular location">
    <subcellularLocation>
        <location evidence="1">Cytoplasm</location>
        <location evidence="1">Myofibril</location>
        <location evidence="1">Sarcomere</location>
        <location evidence="1">Z line</location>
    </subcellularLocation>
    <subcellularLocation>
        <location evidence="2">Nucleus</location>
        <location evidence="2">Cajal body</location>
    </subcellularLocation>
    <subcellularLocation>
        <location evidence="8">Nucleus</location>
        <location evidence="8">Gem</location>
    </subcellularLocation>
</comment>
<evidence type="ECO:0000256" key="5">
    <source>
        <dbReference type="ARBA" id="ARBA00022664"/>
    </source>
</evidence>
<keyword evidence="4" id="KW-0963">Cytoplasm</keyword>
<dbReference type="CDD" id="cd20398">
    <property type="entry name" value="Tudor_SMN"/>
    <property type="match status" value="1"/>
</dbReference>
<dbReference type="EMBL" id="HACG01017757">
    <property type="protein sequence ID" value="CEK64622.1"/>
    <property type="molecule type" value="Transcribed_RNA"/>
</dbReference>
<dbReference type="InterPro" id="IPR010304">
    <property type="entry name" value="SMN_Tudor"/>
</dbReference>
<dbReference type="InterPro" id="IPR040424">
    <property type="entry name" value="Smn1"/>
</dbReference>
<dbReference type="SUPFAM" id="SSF63748">
    <property type="entry name" value="Tudor/PWWP/MBT"/>
    <property type="match status" value="1"/>
</dbReference>
<gene>
    <name evidence="11" type="primary">ORF52324</name>
</gene>
<reference evidence="11" key="1">
    <citation type="submission" date="2014-12" db="EMBL/GenBank/DDBJ databases">
        <title>Insight into the proteome of Arion vulgaris.</title>
        <authorList>
            <person name="Aradska J."/>
            <person name="Bulat T."/>
            <person name="Smidak R."/>
            <person name="Sarate P."/>
            <person name="Gangsoo J."/>
            <person name="Sialana F."/>
            <person name="Bilban M."/>
            <person name="Lubec G."/>
        </authorList>
    </citation>
    <scope>NUCLEOTIDE SEQUENCE</scope>
    <source>
        <tissue evidence="11">Skin</tissue>
    </source>
</reference>
<feature type="compositionally biased region" description="Polar residues" evidence="9">
    <location>
        <begin position="145"/>
        <end position="161"/>
    </location>
</feature>
<keyword evidence="6" id="KW-0508">mRNA splicing</keyword>